<keyword evidence="2" id="KW-1185">Reference proteome</keyword>
<proteinExistence type="predicted"/>
<accession>A0A167IC13</accession>
<gene>
    <name evidence="1" type="ORF">CALVIDRAFT_557566</name>
</gene>
<sequence>MKLALAIFAISAAALVHGLFIGRFFDASGTSAAVNSRAGLNAALHDLWGYVAVVSSDDGLVCYMTGPGYCTIGGTNQEDAVTFTAMPIYLGLQAVYSVNLLPGWNLAIQKVSAPRGYFNGSAGSVDSGEISILSANETPGTYNTNGVSEGGIWTIALLGGQLTATWTNEDGTQVGLGFLQDPYYGFVYAAPDPAAFNEWQYSDGGADDGYLYNDVSLFFVPEL</sequence>
<reference evidence="1 2" key="1">
    <citation type="journal article" date="2016" name="Mol. Biol. Evol.">
        <title>Comparative Genomics of Early-Diverging Mushroom-Forming Fungi Provides Insights into the Origins of Lignocellulose Decay Capabilities.</title>
        <authorList>
            <person name="Nagy L.G."/>
            <person name="Riley R."/>
            <person name="Tritt A."/>
            <person name="Adam C."/>
            <person name="Daum C."/>
            <person name="Floudas D."/>
            <person name="Sun H."/>
            <person name="Yadav J.S."/>
            <person name="Pangilinan J."/>
            <person name="Larsson K.H."/>
            <person name="Matsuura K."/>
            <person name="Barry K."/>
            <person name="Labutti K."/>
            <person name="Kuo R."/>
            <person name="Ohm R.A."/>
            <person name="Bhattacharya S.S."/>
            <person name="Shirouzu T."/>
            <person name="Yoshinaga Y."/>
            <person name="Martin F.M."/>
            <person name="Grigoriev I.V."/>
            <person name="Hibbett D.S."/>
        </authorList>
    </citation>
    <scope>NUCLEOTIDE SEQUENCE [LARGE SCALE GENOMIC DNA]</scope>
    <source>
        <strain evidence="1 2">TUFC12733</strain>
    </source>
</reference>
<organism evidence="1 2">
    <name type="scientific">Calocera viscosa (strain TUFC12733)</name>
    <dbReference type="NCBI Taxonomy" id="1330018"/>
    <lineage>
        <taxon>Eukaryota</taxon>
        <taxon>Fungi</taxon>
        <taxon>Dikarya</taxon>
        <taxon>Basidiomycota</taxon>
        <taxon>Agaricomycotina</taxon>
        <taxon>Dacrymycetes</taxon>
        <taxon>Dacrymycetales</taxon>
        <taxon>Dacrymycetaceae</taxon>
        <taxon>Calocera</taxon>
    </lineage>
</organism>
<dbReference type="EMBL" id="KV417310">
    <property type="protein sequence ID" value="KZO92495.1"/>
    <property type="molecule type" value="Genomic_DNA"/>
</dbReference>
<dbReference type="AlphaFoldDB" id="A0A167IC13"/>
<evidence type="ECO:0000313" key="2">
    <source>
        <dbReference type="Proteomes" id="UP000076738"/>
    </source>
</evidence>
<dbReference type="OrthoDB" id="4584900at2759"/>
<evidence type="ECO:0000313" key="1">
    <source>
        <dbReference type="EMBL" id="KZO92495.1"/>
    </source>
</evidence>
<name>A0A167IC13_CALVF</name>
<dbReference type="Proteomes" id="UP000076738">
    <property type="component" value="Unassembled WGS sequence"/>
</dbReference>
<protein>
    <submittedName>
        <fullName evidence="1">Uncharacterized protein</fullName>
    </submittedName>
</protein>